<dbReference type="Gene3D" id="1.10.630.10">
    <property type="entry name" value="Cytochrome P450"/>
    <property type="match status" value="1"/>
</dbReference>
<organism evidence="5 6">
    <name type="scientific">Mortierella isabellina</name>
    <name type="common">Filamentous fungus</name>
    <name type="synonym">Umbelopsis isabellina</name>
    <dbReference type="NCBI Taxonomy" id="91625"/>
    <lineage>
        <taxon>Eukaryota</taxon>
        <taxon>Fungi</taxon>
        <taxon>Fungi incertae sedis</taxon>
        <taxon>Mucoromycota</taxon>
        <taxon>Mucoromycotina</taxon>
        <taxon>Umbelopsidomycetes</taxon>
        <taxon>Umbelopsidales</taxon>
        <taxon>Umbelopsidaceae</taxon>
        <taxon>Umbelopsis</taxon>
    </lineage>
</organism>
<evidence type="ECO:0000256" key="4">
    <source>
        <dbReference type="RuleBase" id="RU000461"/>
    </source>
</evidence>
<keyword evidence="3 4" id="KW-0349">Heme</keyword>
<gene>
    <name evidence="5" type="ORF">INT43_005733</name>
</gene>
<dbReference type="InterPro" id="IPR001128">
    <property type="entry name" value="Cyt_P450"/>
</dbReference>
<dbReference type="InterPro" id="IPR002401">
    <property type="entry name" value="Cyt_P450_E_grp-I"/>
</dbReference>
<evidence type="ECO:0000256" key="2">
    <source>
        <dbReference type="ARBA" id="ARBA00023004"/>
    </source>
</evidence>
<evidence type="ECO:0000256" key="1">
    <source>
        <dbReference type="ARBA" id="ARBA00022723"/>
    </source>
</evidence>
<keyword evidence="6" id="KW-1185">Reference proteome</keyword>
<dbReference type="PRINTS" id="PR00385">
    <property type="entry name" value="P450"/>
</dbReference>
<keyword evidence="2 3" id="KW-0408">Iron</keyword>
<evidence type="ECO:0008006" key="7">
    <source>
        <dbReference type="Google" id="ProtNLM"/>
    </source>
</evidence>
<dbReference type="AlphaFoldDB" id="A0A8H7PM46"/>
<comment type="caution">
    <text evidence="5">The sequence shown here is derived from an EMBL/GenBank/DDBJ whole genome shotgun (WGS) entry which is preliminary data.</text>
</comment>
<dbReference type="GO" id="GO:0004497">
    <property type="term" value="F:monooxygenase activity"/>
    <property type="evidence" value="ECO:0007669"/>
    <property type="project" value="UniProtKB-KW"/>
</dbReference>
<reference evidence="5" key="1">
    <citation type="submission" date="2020-12" db="EMBL/GenBank/DDBJ databases">
        <title>Metabolic potential, ecology and presence of endohyphal bacteria is reflected in genomic diversity of Mucoromycotina.</title>
        <authorList>
            <person name="Muszewska A."/>
            <person name="Okrasinska A."/>
            <person name="Steczkiewicz K."/>
            <person name="Drgas O."/>
            <person name="Orlowska M."/>
            <person name="Perlinska-Lenart U."/>
            <person name="Aleksandrzak-Piekarczyk T."/>
            <person name="Szatraj K."/>
            <person name="Zielenkiewicz U."/>
            <person name="Pilsyk S."/>
            <person name="Malc E."/>
            <person name="Mieczkowski P."/>
            <person name="Kruszewska J.S."/>
            <person name="Biernat P."/>
            <person name="Pawlowska J."/>
        </authorList>
    </citation>
    <scope>NUCLEOTIDE SEQUENCE</scope>
    <source>
        <strain evidence="5">WA0000067209</strain>
    </source>
</reference>
<dbReference type="PANTHER" id="PTHR24301:SF2">
    <property type="entry name" value="THROMBOXANE-A SYNTHASE"/>
    <property type="match status" value="1"/>
</dbReference>
<name>A0A8H7PM46_MORIS</name>
<keyword evidence="4" id="KW-0503">Monooxygenase</keyword>
<feature type="binding site" description="axial binding residue" evidence="3">
    <location>
        <position position="440"/>
    </location>
    <ligand>
        <name>heme</name>
        <dbReference type="ChEBI" id="CHEBI:30413"/>
    </ligand>
    <ligandPart>
        <name>Fe</name>
        <dbReference type="ChEBI" id="CHEBI:18248"/>
    </ligandPart>
</feature>
<dbReference type="PANTHER" id="PTHR24301">
    <property type="entry name" value="THROMBOXANE-A SYNTHASE"/>
    <property type="match status" value="1"/>
</dbReference>
<dbReference type="GO" id="GO:0016705">
    <property type="term" value="F:oxidoreductase activity, acting on paired donors, with incorporation or reduction of molecular oxygen"/>
    <property type="evidence" value="ECO:0007669"/>
    <property type="project" value="InterPro"/>
</dbReference>
<protein>
    <recommendedName>
        <fullName evidence="7">Cytochrome P450</fullName>
    </recommendedName>
</protein>
<dbReference type="OrthoDB" id="1470350at2759"/>
<dbReference type="PROSITE" id="PS00086">
    <property type="entry name" value="CYTOCHROME_P450"/>
    <property type="match status" value="1"/>
</dbReference>
<comment type="cofactor">
    <cofactor evidence="3">
        <name>heme</name>
        <dbReference type="ChEBI" id="CHEBI:30413"/>
    </cofactor>
</comment>
<dbReference type="SUPFAM" id="SSF48264">
    <property type="entry name" value="Cytochrome P450"/>
    <property type="match status" value="1"/>
</dbReference>
<dbReference type="InterPro" id="IPR036396">
    <property type="entry name" value="Cyt_P450_sf"/>
</dbReference>
<dbReference type="PRINTS" id="PR00463">
    <property type="entry name" value="EP450I"/>
</dbReference>
<accession>A0A8H7PM46</accession>
<comment type="similarity">
    <text evidence="4">Belongs to the cytochrome P450 family.</text>
</comment>
<keyword evidence="4" id="KW-0560">Oxidoreductase</keyword>
<evidence type="ECO:0000256" key="3">
    <source>
        <dbReference type="PIRSR" id="PIRSR602401-1"/>
    </source>
</evidence>
<evidence type="ECO:0000313" key="5">
    <source>
        <dbReference type="EMBL" id="KAG2176493.1"/>
    </source>
</evidence>
<evidence type="ECO:0000313" key="6">
    <source>
        <dbReference type="Proteomes" id="UP000654370"/>
    </source>
</evidence>
<dbReference type="EMBL" id="JAEPQZ010000010">
    <property type="protein sequence ID" value="KAG2176493.1"/>
    <property type="molecule type" value="Genomic_DNA"/>
</dbReference>
<dbReference type="InterPro" id="IPR017972">
    <property type="entry name" value="Cyt_P450_CS"/>
</dbReference>
<dbReference type="GO" id="GO:0005506">
    <property type="term" value="F:iron ion binding"/>
    <property type="evidence" value="ECO:0007669"/>
    <property type="project" value="InterPro"/>
</dbReference>
<keyword evidence="1 3" id="KW-0479">Metal-binding</keyword>
<dbReference type="Pfam" id="PF00067">
    <property type="entry name" value="p450"/>
    <property type="match status" value="1"/>
</dbReference>
<proteinExistence type="inferred from homology"/>
<sequence>MNHFEQLRKWIPIPDKLIKTANDNSEIVATVAAAITLAGAVHIYYKSSKAQLQGNSIDGIPGPKHLPLLGDDWRNSRAWFFPQFSPSKINKTRPLIAKHAVQLRKDLNEYSDYMENLHKKWFHSARQNPNSRYTRSNLYNPKELKSTEDLFGKYAFQIIVDFSFANDNKDFLPENMFEDMLVLFAVLRRRILGIIPWYTLGIKDNLDRKCEATVKSIKVAIRQIIENYDPQTYLDNSNKMSTMLESLWYSLNHKEPEQVKVHGMASATKAANKLSLDTMVGNLLTVINAGYDTTANTLQSIAYMLAKHPHVQEKLHAEVDSVLGGPEDRMNMNEDEIMNKMPNNMFAQFPYATAIVNEAQRVHPVAPFLGMEAIHDTILEGYVIPKGTNIMLMTKVASMNHCPTADPFLFKPERWIESTEEQKRQQDRLDWSFGGGSRVCPGRHMANLELVSVVVLVFSLFHLKEMDRATNAPPVVEGATFTTLLQNVYIRYIPRV</sequence>
<dbReference type="GO" id="GO:0020037">
    <property type="term" value="F:heme binding"/>
    <property type="evidence" value="ECO:0007669"/>
    <property type="project" value="InterPro"/>
</dbReference>
<dbReference type="Proteomes" id="UP000654370">
    <property type="component" value="Unassembled WGS sequence"/>
</dbReference>